<dbReference type="Gene3D" id="1.20.120.450">
    <property type="entry name" value="dinb family like domain"/>
    <property type="match status" value="1"/>
</dbReference>
<dbReference type="OrthoDB" id="119432at2"/>
<reference evidence="4 6" key="1">
    <citation type="submission" date="2019-03" db="EMBL/GenBank/DDBJ databases">
        <title>Genomic Encyclopedia of Archaeal and Bacterial Type Strains, Phase II (KMG-II): from individual species to whole genera.</title>
        <authorList>
            <person name="Goeker M."/>
        </authorList>
    </citation>
    <scope>NUCLEOTIDE SEQUENCE [LARGE SCALE GENOMIC DNA]</scope>
    <source>
        <strain evidence="4 6">DSM 28323</strain>
    </source>
</reference>
<name>A0A4R6IMS7_9BACT</name>
<comment type="caution">
    <text evidence="4">The sequence shown here is derived from an EMBL/GenBank/DDBJ whole genome shotgun (WGS) entry which is preliminary data.</text>
</comment>
<feature type="binding site" evidence="3">
    <location>
        <position position="49"/>
    </location>
    <ligand>
        <name>a divalent metal cation</name>
        <dbReference type="ChEBI" id="CHEBI:60240"/>
    </ligand>
</feature>
<evidence type="ECO:0000313" key="5">
    <source>
        <dbReference type="EMBL" id="TDO25107.1"/>
    </source>
</evidence>
<dbReference type="GO" id="GO:0046872">
    <property type="term" value="F:metal ion binding"/>
    <property type="evidence" value="ECO:0007669"/>
    <property type="project" value="UniProtKB-KW"/>
</dbReference>
<comment type="similarity">
    <text evidence="1">Belongs to the DinB family.</text>
</comment>
<evidence type="ECO:0000256" key="3">
    <source>
        <dbReference type="PIRSR" id="PIRSR607837-1"/>
    </source>
</evidence>
<dbReference type="SUPFAM" id="SSF109854">
    <property type="entry name" value="DinB/YfiT-like putative metalloenzymes"/>
    <property type="match status" value="1"/>
</dbReference>
<dbReference type="EMBL" id="SNWP01000014">
    <property type="protein sequence ID" value="TDO25107.1"/>
    <property type="molecule type" value="Genomic_DNA"/>
</dbReference>
<accession>A0A4R6IMS7</accession>
<evidence type="ECO:0000256" key="1">
    <source>
        <dbReference type="ARBA" id="ARBA00008635"/>
    </source>
</evidence>
<dbReference type="InterPro" id="IPR034660">
    <property type="entry name" value="DinB/YfiT-like"/>
</dbReference>
<evidence type="ECO:0000313" key="6">
    <source>
        <dbReference type="Proteomes" id="UP000295741"/>
    </source>
</evidence>
<keyword evidence="6" id="KW-1185">Reference proteome</keyword>
<keyword evidence="2 3" id="KW-0479">Metal-binding</keyword>
<gene>
    <name evidence="5" type="ORF">BC659_3122</name>
    <name evidence="4" type="ORF">BC659_3364</name>
</gene>
<protein>
    <submittedName>
        <fullName evidence="4">Putative damage-inducible protein DinB</fullName>
    </submittedName>
</protein>
<dbReference type="Pfam" id="PF05163">
    <property type="entry name" value="DinB"/>
    <property type="match status" value="1"/>
</dbReference>
<dbReference type="EMBL" id="SNWP01000016">
    <property type="protein sequence ID" value="TDO23504.1"/>
    <property type="molecule type" value="Genomic_DNA"/>
</dbReference>
<organism evidence="4 6">
    <name type="scientific">Sediminibacterium goheungense</name>
    <dbReference type="NCBI Taxonomy" id="1086393"/>
    <lineage>
        <taxon>Bacteria</taxon>
        <taxon>Pseudomonadati</taxon>
        <taxon>Bacteroidota</taxon>
        <taxon>Chitinophagia</taxon>
        <taxon>Chitinophagales</taxon>
        <taxon>Chitinophagaceae</taxon>
        <taxon>Sediminibacterium</taxon>
    </lineage>
</organism>
<feature type="binding site" evidence="3">
    <location>
        <position position="130"/>
    </location>
    <ligand>
        <name>a divalent metal cation</name>
        <dbReference type="ChEBI" id="CHEBI:60240"/>
    </ligand>
</feature>
<dbReference type="Proteomes" id="UP000295741">
    <property type="component" value="Unassembled WGS sequence"/>
</dbReference>
<dbReference type="RefSeq" id="WP_133475679.1">
    <property type="nucleotide sequence ID" value="NZ_SNWP01000014.1"/>
</dbReference>
<feature type="binding site" evidence="3">
    <location>
        <position position="134"/>
    </location>
    <ligand>
        <name>a divalent metal cation</name>
        <dbReference type="ChEBI" id="CHEBI:60240"/>
    </ligand>
</feature>
<dbReference type="InterPro" id="IPR007837">
    <property type="entry name" value="DinB"/>
</dbReference>
<dbReference type="AlphaFoldDB" id="A0A4R6IMS7"/>
<sequence length="165" mass="18920">MEIITINRFLEYYEDTRSITNKVLAAIPHDKLDWTYREGKFTIGDLIRHIAAIERFVFAEMAIGHKPCYKGCKSDITIGYNSIFDYFEAMHVQTIKILETVSDVSLSNNISLIKGREIPLKNLLRNMIIHEVHHRGALCIYLNLLGVSTPPVLGLMEEQLIELSK</sequence>
<evidence type="ECO:0000256" key="2">
    <source>
        <dbReference type="ARBA" id="ARBA00022723"/>
    </source>
</evidence>
<proteinExistence type="inferred from homology"/>
<evidence type="ECO:0000313" key="4">
    <source>
        <dbReference type="EMBL" id="TDO23504.1"/>
    </source>
</evidence>